<accession>A0ABT7Y0N6</accession>
<name>A0ABT7Y0N6_9VIBR</name>
<gene>
    <name evidence="2" type="ORF">QWJ08_09355</name>
</gene>
<comment type="caution">
    <text evidence="2">The sequence shown here is derived from an EMBL/GenBank/DDBJ whole genome shotgun (WGS) entry which is preliminary data.</text>
</comment>
<keyword evidence="3" id="KW-1185">Reference proteome</keyword>
<keyword evidence="1" id="KW-0732">Signal</keyword>
<dbReference type="Proteomes" id="UP001169719">
    <property type="component" value="Unassembled WGS sequence"/>
</dbReference>
<dbReference type="Pfam" id="PF10972">
    <property type="entry name" value="CsiV"/>
    <property type="match status" value="1"/>
</dbReference>
<dbReference type="RefSeq" id="WP_289961691.1">
    <property type="nucleotide sequence ID" value="NZ_JAUEOZ010000001.1"/>
</dbReference>
<reference evidence="2" key="1">
    <citation type="submission" date="2024-05" db="EMBL/GenBank/DDBJ databases">
        <title>Genome Sequences of Four Agar- Degrading Marine Bacteria.</title>
        <authorList>
            <person name="Phillips E.K."/>
            <person name="Shaffer J.C."/>
            <person name="Henson M.W."/>
            <person name="Temperton B."/>
            <person name="Thrash C.J."/>
            <person name="Martin M.O."/>
        </authorList>
    </citation>
    <scope>NUCLEOTIDE SEQUENCE</scope>
    <source>
        <strain evidence="2">EKP203</strain>
    </source>
</reference>
<dbReference type="EMBL" id="JAUEOZ010000001">
    <property type="protein sequence ID" value="MDN2481602.1"/>
    <property type="molecule type" value="Genomic_DNA"/>
</dbReference>
<evidence type="ECO:0000256" key="1">
    <source>
        <dbReference type="SAM" id="SignalP"/>
    </source>
</evidence>
<feature type="signal peptide" evidence="1">
    <location>
        <begin position="1"/>
        <end position="18"/>
    </location>
</feature>
<dbReference type="InterPro" id="IPR021241">
    <property type="entry name" value="CsiV"/>
</dbReference>
<feature type="chain" id="PRO_5046116086" evidence="1">
    <location>
        <begin position="19"/>
        <end position="258"/>
    </location>
</feature>
<protein>
    <submittedName>
        <fullName evidence="2">Peptidoglycan binding protein CsiV</fullName>
    </submittedName>
</protein>
<evidence type="ECO:0000313" key="2">
    <source>
        <dbReference type="EMBL" id="MDN2481602.1"/>
    </source>
</evidence>
<evidence type="ECO:0000313" key="3">
    <source>
        <dbReference type="Proteomes" id="UP001169719"/>
    </source>
</evidence>
<organism evidence="2 3">
    <name type="scientific">Vibrio agarivorans</name>
    <dbReference type="NCBI Taxonomy" id="153622"/>
    <lineage>
        <taxon>Bacteria</taxon>
        <taxon>Pseudomonadati</taxon>
        <taxon>Pseudomonadota</taxon>
        <taxon>Gammaproteobacteria</taxon>
        <taxon>Vibrionales</taxon>
        <taxon>Vibrionaceae</taxon>
        <taxon>Vibrio</taxon>
    </lineage>
</organism>
<sequence>MNKLIPFLLLLVSMPSMAQREFDIEVIVFKRSVNPEQTTEAWPNTLPEIDMSKAGSLSNSQYRGSKGVTLLPASSYELNPQADDLRRHAGFSVLLHTAWRQDDRGRASAPVFKIKGGKDYSGSFMPDGSVYSDELVESPVDGVIEESVASPLYELDGKLQIYVQHYLFADAQFDLKRPSVREVVVETTDYAQPSEEQLDDNVVAGNMQQIEYTTEVEKFLKSYRLDQKRRMRSGEIHYFDHPLMGMIIQVRRAPTNES</sequence>
<proteinExistence type="predicted"/>